<dbReference type="AlphaFoldDB" id="A0A8H3EYH0"/>
<proteinExistence type="predicted"/>
<comment type="caution">
    <text evidence="1">The sequence shown here is derived from an EMBL/GenBank/DDBJ whole genome shotgun (WGS) entry which is preliminary data.</text>
</comment>
<dbReference type="EMBL" id="CAJPDQ010000006">
    <property type="protein sequence ID" value="CAF9911151.1"/>
    <property type="molecule type" value="Genomic_DNA"/>
</dbReference>
<dbReference type="Proteomes" id="UP000664169">
    <property type="component" value="Unassembled WGS sequence"/>
</dbReference>
<gene>
    <name evidence="1" type="ORF">GOMPHAMPRED_007325</name>
</gene>
<accession>A0A8H3EYH0</accession>
<sequence>MLATVNTRGVAVVAAAEPNGNAGPVLLEAVAIASKEEVLAAAVVLLANVRMPGPRVIDAVVKLEAVDSEELEDVVVKAAVGDDAEEVVELDKIVVLELTDTEFGVETAALVPAEEEETADPGREALVPAAETPVVPARALLVVVLESVLVVTEDGTDMVSETVGSESPPIDVLERPSLARILRSCTLCTIGL</sequence>
<protein>
    <submittedName>
        <fullName evidence="1">Uncharacterized protein</fullName>
    </submittedName>
</protein>
<name>A0A8H3EYH0_9LECA</name>
<reference evidence="1" key="1">
    <citation type="submission" date="2021-03" db="EMBL/GenBank/DDBJ databases">
        <authorList>
            <person name="Tagirdzhanova G."/>
        </authorList>
    </citation>
    <scope>NUCLEOTIDE SEQUENCE</scope>
</reference>
<evidence type="ECO:0000313" key="2">
    <source>
        <dbReference type="Proteomes" id="UP000664169"/>
    </source>
</evidence>
<keyword evidence="2" id="KW-1185">Reference proteome</keyword>
<evidence type="ECO:0000313" key="1">
    <source>
        <dbReference type="EMBL" id="CAF9911151.1"/>
    </source>
</evidence>
<organism evidence="1 2">
    <name type="scientific">Gomphillus americanus</name>
    <dbReference type="NCBI Taxonomy" id="1940652"/>
    <lineage>
        <taxon>Eukaryota</taxon>
        <taxon>Fungi</taxon>
        <taxon>Dikarya</taxon>
        <taxon>Ascomycota</taxon>
        <taxon>Pezizomycotina</taxon>
        <taxon>Lecanoromycetes</taxon>
        <taxon>OSLEUM clade</taxon>
        <taxon>Ostropomycetidae</taxon>
        <taxon>Ostropales</taxon>
        <taxon>Graphidaceae</taxon>
        <taxon>Gomphilloideae</taxon>
        <taxon>Gomphillus</taxon>
    </lineage>
</organism>